<dbReference type="SUPFAM" id="SSF53649">
    <property type="entry name" value="Alkaline phosphatase-like"/>
    <property type="match status" value="1"/>
</dbReference>
<feature type="domain" description="Sulfatase N-terminal" evidence="1">
    <location>
        <begin position="2"/>
        <end position="84"/>
    </location>
</feature>
<dbReference type="Gene3D" id="3.40.720.10">
    <property type="entry name" value="Alkaline Phosphatase, subunit A"/>
    <property type="match status" value="1"/>
</dbReference>
<dbReference type="EMBL" id="FNFC01000041">
    <property type="protein sequence ID" value="SDK20047.1"/>
    <property type="molecule type" value="Genomic_DNA"/>
</dbReference>
<accession>A0A1G8ZYL7</accession>
<dbReference type="Pfam" id="PF00884">
    <property type="entry name" value="Sulfatase"/>
    <property type="match status" value="1"/>
</dbReference>
<name>A0A1G8ZYL7_9EURY</name>
<keyword evidence="3" id="KW-1185">Reference proteome</keyword>
<reference evidence="2 3" key="1">
    <citation type="submission" date="2016-10" db="EMBL/GenBank/DDBJ databases">
        <authorList>
            <person name="de Groot N.N."/>
        </authorList>
    </citation>
    <scope>NUCLEOTIDE SEQUENCE [LARGE SCALE GENOMIC DNA]</scope>
    <source>
        <strain evidence="2 3">IBRC-M10015</strain>
    </source>
</reference>
<dbReference type="AlphaFoldDB" id="A0A1G8ZYL7"/>
<dbReference type="Proteomes" id="UP000198856">
    <property type="component" value="Unassembled WGS sequence"/>
</dbReference>
<sequence length="84" mass="9696">MHFMDIHAPISTNCVDESPLYQIPTRRIAKADVKRMLNIESPLYRLIYDSAVRYVDKQISEFIKHLHNTDVLADSNLIITSDHG</sequence>
<evidence type="ECO:0000259" key="1">
    <source>
        <dbReference type="Pfam" id="PF00884"/>
    </source>
</evidence>
<proteinExistence type="predicted"/>
<gene>
    <name evidence="2" type="ORF">SAMN05216226_1415</name>
</gene>
<dbReference type="InterPro" id="IPR017850">
    <property type="entry name" value="Alkaline_phosphatase_core_sf"/>
</dbReference>
<evidence type="ECO:0000313" key="3">
    <source>
        <dbReference type="Proteomes" id="UP000198856"/>
    </source>
</evidence>
<organism evidence="2 3">
    <name type="scientific">Halovenus aranensis</name>
    <dbReference type="NCBI Taxonomy" id="890420"/>
    <lineage>
        <taxon>Archaea</taxon>
        <taxon>Methanobacteriati</taxon>
        <taxon>Methanobacteriota</taxon>
        <taxon>Stenosarchaea group</taxon>
        <taxon>Halobacteria</taxon>
        <taxon>Halobacteriales</taxon>
        <taxon>Haloarculaceae</taxon>
        <taxon>Halovenus</taxon>
    </lineage>
</organism>
<dbReference type="InterPro" id="IPR000917">
    <property type="entry name" value="Sulfatase_N"/>
</dbReference>
<protein>
    <submittedName>
        <fullName evidence="2">Sulfatase</fullName>
    </submittedName>
</protein>
<evidence type="ECO:0000313" key="2">
    <source>
        <dbReference type="EMBL" id="SDK20047.1"/>
    </source>
</evidence>